<accession>A0A2G9ZGR5</accession>
<evidence type="ECO:0000259" key="7">
    <source>
        <dbReference type="PROSITE" id="PS51918"/>
    </source>
</evidence>
<dbReference type="EMBL" id="PCSB01000065">
    <property type="protein sequence ID" value="PIP31528.1"/>
    <property type="molecule type" value="Genomic_DNA"/>
</dbReference>
<reference evidence="8 9" key="1">
    <citation type="submission" date="2017-09" db="EMBL/GenBank/DDBJ databases">
        <title>Depth-based differentiation of microbial function through sediment-hosted aquifers and enrichment of novel symbionts in the deep terrestrial subsurface.</title>
        <authorList>
            <person name="Probst A.J."/>
            <person name="Ladd B."/>
            <person name="Jarett J.K."/>
            <person name="Geller-Mcgrath D.E."/>
            <person name="Sieber C.M."/>
            <person name="Emerson J.B."/>
            <person name="Anantharaman K."/>
            <person name="Thomas B.C."/>
            <person name="Malmstrom R."/>
            <person name="Stieglmeier M."/>
            <person name="Klingl A."/>
            <person name="Woyke T."/>
            <person name="Ryan C.M."/>
            <person name="Banfield J.F."/>
        </authorList>
    </citation>
    <scope>NUCLEOTIDE SEQUENCE [LARGE SCALE GENOMIC DNA]</scope>
    <source>
        <strain evidence="8">CG23_combo_of_CG06-09_8_20_14_all_37_87_8</strain>
    </source>
</reference>
<dbReference type="GO" id="GO:0003824">
    <property type="term" value="F:catalytic activity"/>
    <property type="evidence" value="ECO:0007669"/>
    <property type="project" value="InterPro"/>
</dbReference>
<dbReference type="SMART" id="SM00729">
    <property type="entry name" value="Elp3"/>
    <property type="match status" value="1"/>
</dbReference>
<dbReference type="Gene3D" id="3.20.20.70">
    <property type="entry name" value="Aldolase class I"/>
    <property type="match status" value="1"/>
</dbReference>
<keyword evidence="6" id="KW-0411">Iron-sulfur</keyword>
<keyword evidence="5" id="KW-0408">Iron</keyword>
<dbReference type="Pfam" id="PF04055">
    <property type="entry name" value="Radical_SAM"/>
    <property type="match status" value="1"/>
</dbReference>
<dbReference type="PANTHER" id="PTHR30352:SF13">
    <property type="entry name" value="GLYCYL-RADICAL ENZYME ACTIVATING ENZYME YJJW-RELATED"/>
    <property type="match status" value="1"/>
</dbReference>
<dbReference type="InterPro" id="IPR013785">
    <property type="entry name" value="Aldolase_TIM"/>
</dbReference>
<name>A0A2G9ZGR5_9BACT</name>
<protein>
    <submittedName>
        <fullName evidence="8">Anaerobic ribonucleoside-triphosphate reductase activating protein</fullName>
    </submittedName>
</protein>
<dbReference type="InterPro" id="IPR012840">
    <property type="entry name" value="NrdG2"/>
</dbReference>
<dbReference type="Proteomes" id="UP000230447">
    <property type="component" value="Unassembled WGS sequence"/>
</dbReference>
<organism evidence="8 9">
    <name type="scientific">bacterium (Candidatus Gribaldobacteria) CG23_combo_of_CG06-09_8_20_14_all_37_87_8</name>
    <dbReference type="NCBI Taxonomy" id="2014278"/>
    <lineage>
        <taxon>Bacteria</taxon>
        <taxon>Candidatus Gribaldobacteria</taxon>
    </lineage>
</organism>
<feature type="domain" description="Radical SAM core" evidence="7">
    <location>
        <begin position="13"/>
        <end position="226"/>
    </location>
</feature>
<evidence type="ECO:0000313" key="9">
    <source>
        <dbReference type="Proteomes" id="UP000230447"/>
    </source>
</evidence>
<dbReference type="InterPro" id="IPR007197">
    <property type="entry name" value="rSAM"/>
</dbReference>
<dbReference type="SUPFAM" id="SSF102114">
    <property type="entry name" value="Radical SAM enzymes"/>
    <property type="match status" value="1"/>
</dbReference>
<gene>
    <name evidence="8" type="ORF">COX24_03140</name>
</gene>
<evidence type="ECO:0000256" key="3">
    <source>
        <dbReference type="ARBA" id="ARBA00022691"/>
    </source>
</evidence>
<evidence type="ECO:0000256" key="5">
    <source>
        <dbReference type="ARBA" id="ARBA00023004"/>
    </source>
</evidence>
<comment type="caution">
    <text evidence="8">The sequence shown here is derived from an EMBL/GenBank/DDBJ whole genome shotgun (WGS) entry which is preliminary data.</text>
</comment>
<dbReference type="SFLD" id="SFLDS00029">
    <property type="entry name" value="Radical_SAM"/>
    <property type="match status" value="1"/>
</dbReference>
<proteinExistence type="predicted"/>
<evidence type="ECO:0000256" key="2">
    <source>
        <dbReference type="ARBA" id="ARBA00022485"/>
    </source>
</evidence>
<dbReference type="AlphaFoldDB" id="A0A2G9ZGR5"/>
<keyword evidence="4" id="KW-0479">Metal-binding</keyword>
<dbReference type="SFLD" id="SFLDG01094">
    <property type="entry name" value="Uncharacterised_Radical_SAM_Su"/>
    <property type="match status" value="1"/>
</dbReference>
<dbReference type="PANTHER" id="PTHR30352">
    <property type="entry name" value="PYRUVATE FORMATE-LYASE-ACTIVATING ENZYME"/>
    <property type="match status" value="1"/>
</dbReference>
<dbReference type="SFLD" id="SFLDG01067">
    <property type="entry name" value="SPASM/twitch_domain_containing"/>
    <property type="match status" value="1"/>
</dbReference>
<dbReference type="InterPro" id="IPR058240">
    <property type="entry name" value="rSAM_sf"/>
</dbReference>
<evidence type="ECO:0000256" key="6">
    <source>
        <dbReference type="ARBA" id="ARBA00023014"/>
    </source>
</evidence>
<evidence type="ECO:0000256" key="1">
    <source>
        <dbReference type="ARBA" id="ARBA00001966"/>
    </source>
</evidence>
<dbReference type="InterPro" id="IPR006638">
    <property type="entry name" value="Elp3/MiaA/NifB-like_rSAM"/>
</dbReference>
<dbReference type="CDD" id="cd01335">
    <property type="entry name" value="Radical_SAM"/>
    <property type="match status" value="1"/>
</dbReference>
<keyword evidence="2" id="KW-0004">4Fe-4S</keyword>
<comment type="cofactor">
    <cofactor evidence="1">
        <name>[4Fe-4S] cluster</name>
        <dbReference type="ChEBI" id="CHEBI:49883"/>
    </cofactor>
</comment>
<dbReference type="NCBIfam" id="TIGR02495">
    <property type="entry name" value="NrdG2"/>
    <property type="match status" value="1"/>
</dbReference>
<dbReference type="PROSITE" id="PS51918">
    <property type="entry name" value="RADICAL_SAM"/>
    <property type="match status" value="1"/>
</dbReference>
<dbReference type="GO" id="GO:0046872">
    <property type="term" value="F:metal ion binding"/>
    <property type="evidence" value="ECO:0007669"/>
    <property type="project" value="UniProtKB-KW"/>
</dbReference>
<evidence type="ECO:0000313" key="8">
    <source>
        <dbReference type="EMBL" id="PIP31528.1"/>
    </source>
</evidence>
<keyword evidence="3" id="KW-0949">S-adenosyl-L-methionine</keyword>
<sequence>MFIAALQKTTLLDYPGRLACIVFLANCNFKCPFCYSKEIVLEEEIKNILPLKEGDFFDFLKKRKGKLEAVVICGGEPTINPTLLSFCQEIKSLGYKVKLDTNGSNPVMVKKLLKENLIDYVAIDLKTSKEKYQKLTGSLIKNVAEKVNQTLSLLKESKIDWEVRTTCVPGFIDKEDILKIAQWAKGTPKYYLQNFRPQKTLDPAFEKVKPYSSQEMEEMRQIASPFFMSCDVR</sequence>
<evidence type="ECO:0000256" key="4">
    <source>
        <dbReference type="ARBA" id="ARBA00022723"/>
    </source>
</evidence>
<dbReference type="GO" id="GO:0051539">
    <property type="term" value="F:4 iron, 4 sulfur cluster binding"/>
    <property type="evidence" value="ECO:0007669"/>
    <property type="project" value="UniProtKB-KW"/>
</dbReference>
<dbReference type="InterPro" id="IPR034457">
    <property type="entry name" value="Organic_radical-activating"/>
</dbReference>